<dbReference type="Gene3D" id="1.20.1280.170">
    <property type="entry name" value="Exocyst complex component Exo70"/>
    <property type="match status" value="2"/>
</dbReference>
<evidence type="ECO:0000259" key="7">
    <source>
        <dbReference type="Pfam" id="PF03081"/>
    </source>
</evidence>
<comment type="caution">
    <text evidence="8">The sequence shown here is derived from an EMBL/GenBank/DDBJ whole genome shotgun (WGS) entry which is preliminary data.</text>
</comment>
<evidence type="ECO:0000313" key="9">
    <source>
        <dbReference type="Proteomes" id="UP000245119"/>
    </source>
</evidence>
<dbReference type="OrthoDB" id="1922221at2759"/>
<dbReference type="Proteomes" id="UP000245119">
    <property type="component" value="Linkage Group LG1"/>
</dbReference>
<dbReference type="InterPro" id="IPR016159">
    <property type="entry name" value="Cullin_repeat-like_dom_sf"/>
</dbReference>
<dbReference type="SUPFAM" id="SSF74788">
    <property type="entry name" value="Cullin repeat-like"/>
    <property type="match status" value="1"/>
</dbReference>
<proteinExistence type="inferred from homology"/>
<evidence type="ECO:0000256" key="6">
    <source>
        <dbReference type="SAM" id="MobiDB-lite"/>
    </source>
</evidence>
<dbReference type="PANTHER" id="PTHR12542">
    <property type="entry name" value="EXOCYST COMPLEX PROTEIN EXO70"/>
    <property type="match status" value="1"/>
</dbReference>
<reference evidence="8 9" key="1">
    <citation type="submission" date="2018-04" db="EMBL/GenBank/DDBJ databases">
        <title>The genome of golden apple snail Pomacea canaliculata provides insight into stress tolerance and invasive adaptation.</title>
        <authorList>
            <person name="Liu C."/>
            <person name="Liu B."/>
            <person name="Ren Y."/>
            <person name="Zhang Y."/>
            <person name="Wang H."/>
            <person name="Li S."/>
            <person name="Jiang F."/>
            <person name="Yin L."/>
            <person name="Zhang G."/>
            <person name="Qian W."/>
            <person name="Fan W."/>
        </authorList>
    </citation>
    <scope>NUCLEOTIDE SEQUENCE [LARGE SCALE GENOMIC DNA]</scope>
    <source>
        <strain evidence="8">SZHN2017</strain>
        <tissue evidence="8">Muscle</tissue>
    </source>
</reference>
<organism evidence="8 9">
    <name type="scientific">Pomacea canaliculata</name>
    <name type="common">Golden apple snail</name>
    <dbReference type="NCBI Taxonomy" id="400727"/>
    <lineage>
        <taxon>Eukaryota</taxon>
        <taxon>Metazoa</taxon>
        <taxon>Spiralia</taxon>
        <taxon>Lophotrochozoa</taxon>
        <taxon>Mollusca</taxon>
        <taxon>Gastropoda</taxon>
        <taxon>Caenogastropoda</taxon>
        <taxon>Architaenioglossa</taxon>
        <taxon>Ampullarioidea</taxon>
        <taxon>Ampullariidae</taxon>
        <taxon>Pomacea</taxon>
    </lineage>
</organism>
<dbReference type="Pfam" id="PF03081">
    <property type="entry name" value="Exo70_C"/>
    <property type="match status" value="1"/>
</dbReference>
<evidence type="ECO:0000313" key="8">
    <source>
        <dbReference type="EMBL" id="PVD38288.1"/>
    </source>
</evidence>
<evidence type="ECO:0000256" key="4">
    <source>
        <dbReference type="ARBA" id="ARBA00026169"/>
    </source>
</evidence>
<comment type="similarity">
    <text evidence="1 5">Belongs to the EXO70 family.</text>
</comment>
<keyword evidence="9" id="KW-1185">Reference proteome</keyword>
<gene>
    <name evidence="8" type="ORF">C0Q70_00900</name>
</gene>
<keyword evidence="5" id="KW-0653">Protein transport</keyword>
<evidence type="ECO:0000256" key="1">
    <source>
        <dbReference type="ARBA" id="ARBA00006756"/>
    </source>
</evidence>
<dbReference type="GO" id="GO:0000145">
    <property type="term" value="C:exocyst"/>
    <property type="evidence" value="ECO:0007669"/>
    <property type="project" value="InterPro"/>
</dbReference>
<protein>
    <recommendedName>
        <fullName evidence="4 5">Exocyst complex component 7</fullName>
    </recommendedName>
    <alternativeName>
        <fullName evidence="5">Exocyst complex component Exo70</fullName>
    </alternativeName>
</protein>
<feature type="domain" description="Exocyst complex subunit Exo70 C-terminal" evidence="7">
    <location>
        <begin position="327"/>
        <end position="656"/>
    </location>
</feature>
<dbReference type="STRING" id="400727.A0A2T7PY09"/>
<dbReference type="InterPro" id="IPR046364">
    <property type="entry name" value="Exo70_C"/>
</dbReference>
<evidence type="ECO:0000256" key="2">
    <source>
        <dbReference type="ARBA" id="ARBA00022448"/>
    </source>
</evidence>
<keyword evidence="3 5" id="KW-0268">Exocytosis</keyword>
<dbReference type="GO" id="GO:0005546">
    <property type="term" value="F:phosphatidylinositol-4,5-bisphosphate binding"/>
    <property type="evidence" value="ECO:0007669"/>
    <property type="project" value="InterPro"/>
</dbReference>
<dbReference type="PANTHER" id="PTHR12542:SF41">
    <property type="entry name" value="EXOCYST COMPLEX COMPONENT 7"/>
    <property type="match status" value="1"/>
</dbReference>
<dbReference type="Pfam" id="PF20669">
    <property type="entry name" value="Exo70_N"/>
    <property type="match status" value="1"/>
</dbReference>
<dbReference type="InterPro" id="IPR004140">
    <property type="entry name" value="Exo70"/>
</dbReference>
<evidence type="ECO:0000256" key="3">
    <source>
        <dbReference type="ARBA" id="ARBA00022483"/>
    </source>
</evidence>
<feature type="region of interest" description="Disordered" evidence="6">
    <location>
        <begin position="289"/>
        <end position="312"/>
    </location>
</feature>
<name>A0A2T7PY09_POMCA</name>
<keyword evidence="2 5" id="KW-0813">Transport</keyword>
<dbReference type="EMBL" id="PZQS01000001">
    <property type="protein sequence ID" value="PVD38288.1"/>
    <property type="molecule type" value="Genomic_DNA"/>
</dbReference>
<accession>A0A2T7PY09</accession>
<dbReference type="AlphaFoldDB" id="A0A2T7PY09"/>
<sequence>MDELAELKYDIDRKLDKEANNLAMLKDCLSRCSANSQNMLGILTSFESRLQRLESTIVPVYNETENLRRRQENIEKTMHSLDTVLSHYHAAKDVEATIKEGPAACDLDTYLACMEKVLKAQKYFQAQTGGKKELEIISHIFIDGIQALQHEFRSLLNRHGHPVPPVVIVDLLSADEDLPPVGTDRDVGLEQLPEKVVTDLITISQWLVEQGQSLDHLKSYGQARANILARSLQGLKEHLRSSSGTSSQLSFISQNSPSIGGKFRGSKDAPSRKSMMRLVNNFTKKASSALNKSTFEPGHRRQGSAANDSTRDDSADLEADLYISELSALLRLMQSELHLMKGIVPQKNKRNVFDTVIQQALDTVVSEGEMIATATRKSMQRHEYSAVLSIFPIVRHLRSIKPEFDLILEGCQAPTRLKLASLLSTLDSTGAKALEEFTDSIRNDPDKASNMPKDGTVHELTNHTIIFLEQLTEYAETAGAMLLMHGEQATPSAMITPETCKMKVADYMTRVLSALGLNLSNKSETYSEPGLRPIFMLNNFNYIIKSLRKTGLLDLLLLWNKEVALYYEEQIREQKRIYSQSWSKVLHYILEMDKPMSLQRAQNIDSTVKLKDKERQNIKDKFTGFNKELEEIHRIQKAYAIPDPELRQQLIKENKEYMELTDKQNFPRDYSVVCHVPAQYAMINHTAVQVAASVDAVTETPEKRGKA</sequence>
<comment type="function">
    <text evidence="5">Component of the exocyst complex involved in the docking of exocytic vesicles with fusion sites on the plasma membrane.</text>
</comment>
<evidence type="ECO:0000256" key="5">
    <source>
        <dbReference type="RuleBase" id="RU365026"/>
    </source>
</evidence>
<dbReference type="GO" id="GO:0006887">
    <property type="term" value="P:exocytosis"/>
    <property type="evidence" value="ECO:0007669"/>
    <property type="project" value="UniProtKB-KW"/>
</dbReference>
<feature type="region of interest" description="Disordered" evidence="6">
    <location>
        <begin position="246"/>
        <end position="271"/>
    </location>
</feature>
<dbReference type="GO" id="GO:0015031">
    <property type="term" value="P:protein transport"/>
    <property type="evidence" value="ECO:0007669"/>
    <property type="project" value="UniProtKB-KW"/>
</dbReference>